<proteinExistence type="predicted"/>
<sequence>MRIINIAGVQFAVSDQDYNYYWNQRNVGEESDSFITACRRILGLGPDCHKLDISFIRGHIWGDNKENCIQKILDSGLVEYEEKWISYQKDSKLKGAAYTAQREKQLKSGLKNSRRLQKYKKRG</sequence>
<evidence type="ECO:0000313" key="2">
    <source>
        <dbReference type="Proteomes" id="UP000824055"/>
    </source>
</evidence>
<reference evidence="1" key="2">
    <citation type="submission" date="2021-04" db="EMBL/GenBank/DDBJ databases">
        <authorList>
            <person name="Gilroy R."/>
        </authorList>
    </citation>
    <scope>NUCLEOTIDE SEQUENCE</scope>
    <source>
        <strain evidence="1">ChiHecec3B27-8219</strain>
    </source>
</reference>
<comment type="caution">
    <text evidence="1">The sequence shown here is derived from an EMBL/GenBank/DDBJ whole genome shotgun (WGS) entry which is preliminary data.</text>
</comment>
<dbReference type="Proteomes" id="UP000824055">
    <property type="component" value="Unassembled WGS sequence"/>
</dbReference>
<protein>
    <submittedName>
        <fullName evidence="1">Uncharacterized protein</fullName>
    </submittedName>
</protein>
<name>A0A9D2JW53_9BACT</name>
<organism evidence="1 2">
    <name type="scientific">Candidatus Prevotella avicola</name>
    <dbReference type="NCBI Taxonomy" id="2838738"/>
    <lineage>
        <taxon>Bacteria</taxon>
        <taxon>Pseudomonadati</taxon>
        <taxon>Bacteroidota</taxon>
        <taxon>Bacteroidia</taxon>
        <taxon>Bacteroidales</taxon>
        <taxon>Prevotellaceae</taxon>
        <taxon>Prevotella</taxon>
    </lineage>
</organism>
<dbReference type="AlphaFoldDB" id="A0A9D2JW53"/>
<reference evidence="1" key="1">
    <citation type="journal article" date="2021" name="PeerJ">
        <title>Extensive microbial diversity within the chicken gut microbiome revealed by metagenomics and culture.</title>
        <authorList>
            <person name="Gilroy R."/>
            <person name="Ravi A."/>
            <person name="Getino M."/>
            <person name="Pursley I."/>
            <person name="Horton D.L."/>
            <person name="Alikhan N.F."/>
            <person name="Baker D."/>
            <person name="Gharbi K."/>
            <person name="Hall N."/>
            <person name="Watson M."/>
            <person name="Adriaenssens E.M."/>
            <person name="Foster-Nyarko E."/>
            <person name="Jarju S."/>
            <person name="Secka A."/>
            <person name="Antonio M."/>
            <person name="Oren A."/>
            <person name="Chaudhuri R.R."/>
            <person name="La Ragione R."/>
            <person name="Hildebrand F."/>
            <person name="Pallen M.J."/>
        </authorList>
    </citation>
    <scope>NUCLEOTIDE SEQUENCE</scope>
    <source>
        <strain evidence="1">ChiHecec3B27-8219</strain>
    </source>
</reference>
<evidence type="ECO:0000313" key="1">
    <source>
        <dbReference type="EMBL" id="HIZ68873.1"/>
    </source>
</evidence>
<dbReference type="EMBL" id="DXBE01000026">
    <property type="protein sequence ID" value="HIZ68873.1"/>
    <property type="molecule type" value="Genomic_DNA"/>
</dbReference>
<gene>
    <name evidence="1" type="ORF">H9966_03170</name>
</gene>
<accession>A0A9D2JW53</accession>